<dbReference type="OrthoDB" id="2285535at2759"/>
<gene>
    <name evidence="2" type="ORF">INT46_010062</name>
</gene>
<reference evidence="2" key="1">
    <citation type="submission" date="2020-12" db="EMBL/GenBank/DDBJ databases">
        <title>Metabolic potential, ecology and presence of endohyphal bacteria is reflected in genomic diversity of Mucoromycotina.</title>
        <authorList>
            <person name="Muszewska A."/>
            <person name="Okrasinska A."/>
            <person name="Steczkiewicz K."/>
            <person name="Drgas O."/>
            <person name="Orlowska M."/>
            <person name="Perlinska-Lenart U."/>
            <person name="Aleksandrzak-Piekarczyk T."/>
            <person name="Szatraj K."/>
            <person name="Zielenkiewicz U."/>
            <person name="Pilsyk S."/>
            <person name="Malc E."/>
            <person name="Mieczkowski P."/>
            <person name="Kruszewska J.S."/>
            <person name="Biernat P."/>
            <person name="Pawlowska J."/>
        </authorList>
    </citation>
    <scope>NUCLEOTIDE SEQUENCE</scope>
    <source>
        <strain evidence="2">CBS 226.32</strain>
    </source>
</reference>
<feature type="compositionally biased region" description="Basic and acidic residues" evidence="1">
    <location>
        <begin position="53"/>
        <end position="76"/>
    </location>
</feature>
<keyword evidence="3" id="KW-1185">Reference proteome</keyword>
<evidence type="ECO:0000313" key="2">
    <source>
        <dbReference type="EMBL" id="KAG2205046.1"/>
    </source>
</evidence>
<organism evidence="2 3">
    <name type="scientific">Mucor plumbeus</name>
    <dbReference type="NCBI Taxonomy" id="97098"/>
    <lineage>
        <taxon>Eukaryota</taxon>
        <taxon>Fungi</taxon>
        <taxon>Fungi incertae sedis</taxon>
        <taxon>Mucoromycota</taxon>
        <taxon>Mucoromycotina</taxon>
        <taxon>Mucoromycetes</taxon>
        <taxon>Mucorales</taxon>
        <taxon>Mucorineae</taxon>
        <taxon>Mucoraceae</taxon>
        <taxon>Mucor</taxon>
    </lineage>
</organism>
<proteinExistence type="predicted"/>
<sequence>MPFLKHVEYLKQKYAEKRSQLPKCKDCGIEGHEHKGSYLCSQYIKNTRKKKGPTKDDYETKIDKQKGKQMRLEQEKAGSSSSSSSAPICGSCKEPGHLNAKSKECLNYKATLSEMLQKDFGGSMEQFTRKLYLESVLRPSHKALFTDKVIKLSEFIRNVTFRAQIFVSSYIILNQDSDSLSAITQQNFWYSVSQLIMGQEVTNKKFLSNEIVFSFVAFRQTHPSILFTLKDHKITGYSDSLSAACVTLATTHLNHIVENFERRIVYFIQIKLKDVYKDMPKGFLYIMAREYCYEHLLGSNGNPKWPKQFDLVRIAHVNQITDIIQELKNRLLITPTTTNLTVSPTKFLSVLGYIISELESICDNCTDPLDKPRNFSLVPTPSLRWKYISINCRSLATIVKKKSGTTYKENIEQFYSTFDFKKFGFENLEELLSPESKVRFMCSMMTDGFGACFVFARCKPKKETDPNVFDLEDFQADEVKEHFLPCALDPGRRQIFTATVAHSPEELEIRRCSGKERACYAGTNRRATYVERLKTQQNVKTIETNLPTAKTVNNEKFQERIRYLLVHLPRLFQFYSYKSAPFRFNDYQGRQRANAEMANILINGGKKYNKMKRKNTIKNRKQRKKKHKDKKITKDKGALVKLKKPVKWLKKSTFKNSDAIPLIVFGDGMKNKDTVAIKGHTSGATGALKESFN</sequence>
<name>A0A8H7R5Z0_9FUNG</name>
<feature type="region of interest" description="Disordered" evidence="1">
    <location>
        <begin position="49"/>
        <end position="88"/>
    </location>
</feature>
<dbReference type="AlphaFoldDB" id="A0A8H7R5Z0"/>
<dbReference type="EMBL" id="JAEPRC010000183">
    <property type="protein sequence ID" value="KAG2205046.1"/>
    <property type="molecule type" value="Genomic_DNA"/>
</dbReference>
<evidence type="ECO:0000256" key="1">
    <source>
        <dbReference type="SAM" id="MobiDB-lite"/>
    </source>
</evidence>
<dbReference type="Proteomes" id="UP000650833">
    <property type="component" value="Unassembled WGS sequence"/>
</dbReference>
<accession>A0A8H7R5Z0</accession>
<comment type="caution">
    <text evidence="2">The sequence shown here is derived from an EMBL/GenBank/DDBJ whole genome shotgun (WGS) entry which is preliminary data.</text>
</comment>
<protein>
    <submittedName>
        <fullName evidence="2">Uncharacterized protein</fullName>
    </submittedName>
</protein>
<evidence type="ECO:0000313" key="3">
    <source>
        <dbReference type="Proteomes" id="UP000650833"/>
    </source>
</evidence>